<dbReference type="GO" id="GO:0018786">
    <property type="term" value="F:haloalkane dehalogenase activity"/>
    <property type="evidence" value="ECO:0007669"/>
    <property type="project" value="UniProtKB-EC"/>
</dbReference>
<keyword evidence="2" id="KW-1185">Reference proteome</keyword>
<reference evidence="1 2" key="1">
    <citation type="submission" date="2015-12" db="EMBL/GenBank/DDBJ databases">
        <title>Genome sequence of Mucilaginibacter gotjawali.</title>
        <authorList>
            <person name="Lee J.S."/>
            <person name="Lee K.C."/>
            <person name="Kim K.K."/>
            <person name="Lee B.W."/>
        </authorList>
    </citation>
    <scope>NUCLEOTIDE SEQUENCE [LARGE SCALE GENOMIC DNA]</scope>
    <source>
        <strain evidence="1 2">SA3-7</strain>
    </source>
</reference>
<evidence type="ECO:0000313" key="1">
    <source>
        <dbReference type="EMBL" id="BAU51929.1"/>
    </source>
</evidence>
<dbReference type="GO" id="GO:0004301">
    <property type="term" value="F:epoxide hydrolase activity"/>
    <property type="evidence" value="ECO:0007669"/>
    <property type="project" value="TreeGrafter"/>
</dbReference>
<dbReference type="EC" id="3.8.1.5" evidence="1"/>
<evidence type="ECO:0000313" key="2">
    <source>
        <dbReference type="Proteomes" id="UP000218263"/>
    </source>
</evidence>
<dbReference type="Pfam" id="PF00561">
    <property type="entry name" value="Abhydrolase_1"/>
    <property type="match status" value="1"/>
</dbReference>
<protein>
    <submittedName>
        <fullName evidence="1">Haloalkane dehalogenase</fullName>
        <ecNumber evidence="1">3.8.1.5</ecNumber>
    </submittedName>
</protein>
<dbReference type="KEGG" id="mgot:MgSA37_00078"/>
<dbReference type="AlphaFoldDB" id="A0A110AZJ1"/>
<dbReference type="InterPro" id="IPR029058">
    <property type="entry name" value="AB_hydrolase_fold"/>
</dbReference>
<dbReference type="PRINTS" id="PR00111">
    <property type="entry name" value="ABHYDROLASE"/>
</dbReference>
<dbReference type="InterPro" id="IPR000073">
    <property type="entry name" value="AB_hydrolase_1"/>
</dbReference>
<organism evidence="1 2">
    <name type="scientific">Mucilaginibacter gotjawali</name>
    <dbReference type="NCBI Taxonomy" id="1550579"/>
    <lineage>
        <taxon>Bacteria</taxon>
        <taxon>Pseudomonadati</taxon>
        <taxon>Bacteroidota</taxon>
        <taxon>Sphingobacteriia</taxon>
        <taxon>Sphingobacteriales</taxon>
        <taxon>Sphingobacteriaceae</taxon>
        <taxon>Mucilaginibacter</taxon>
    </lineage>
</organism>
<dbReference type="SUPFAM" id="SSF53474">
    <property type="entry name" value="alpha/beta-Hydrolases"/>
    <property type="match status" value="1"/>
</dbReference>
<proteinExistence type="predicted"/>
<name>A0A110AZJ1_9SPHI</name>
<dbReference type="EMBL" id="AP017313">
    <property type="protein sequence ID" value="BAU51929.1"/>
    <property type="molecule type" value="Genomic_DNA"/>
</dbReference>
<dbReference type="PANTHER" id="PTHR42977:SF1">
    <property type="entry name" value="BLR6576 PROTEIN"/>
    <property type="match status" value="1"/>
</dbReference>
<keyword evidence="1" id="KW-0378">Hydrolase</keyword>
<dbReference type="Proteomes" id="UP000218263">
    <property type="component" value="Chromosome"/>
</dbReference>
<gene>
    <name evidence="1" type="primary">dhmA</name>
    <name evidence="1" type="ORF">MgSA37_00078</name>
</gene>
<dbReference type="RefSeq" id="WP_096349305.1">
    <property type="nucleotide sequence ID" value="NZ_AP017313.1"/>
</dbReference>
<dbReference type="Gene3D" id="3.40.50.1820">
    <property type="entry name" value="alpha/beta hydrolase"/>
    <property type="match status" value="1"/>
</dbReference>
<sequence length="317" mass="35619">MKTKISSVLCFVLVVFGFIARAQRSQAGYQKVAYKTIRVDGLDVFYREAGNPDKPALLLLHGFPSSSFMYRDLINDLSANYHLIAPDYPGFGLSSQPPVSAFDYSFDHLAAVMEDFISRINLKHFSLYMQDYGGPIGFRIAAKHPGWISALIIQNANAYQEGLGNGFKKIMAMEDAGDKAGVENILKSIISFEGIKVQYTGGANNPAHIDPDAYLMDYQFIKGEENEPIQNALFQNYHINLTKYPDWQQYLRQHQPPTLVVWGKNDPIFIAPGGLAYQKDLKNAEVHLLNGGHFALVEYHAEIAAYIRSFLREKGIR</sequence>
<dbReference type="OrthoDB" id="9799612at2"/>
<accession>A0A110AZJ1</accession>
<dbReference type="InterPro" id="IPR051340">
    <property type="entry name" value="Haloalkane_dehalogenase"/>
</dbReference>
<dbReference type="PANTHER" id="PTHR42977">
    <property type="entry name" value="HYDROLASE-RELATED"/>
    <property type="match status" value="1"/>
</dbReference>